<proteinExistence type="predicted"/>
<dbReference type="Proteomes" id="UP000054359">
    <property type="component" value="Unassembled WGS sequence"/>
</dbReference>
<sequence>MLWARWPKLAEKLNIEGTCEQVLDIPSNVLDALIQYIYTGKIECKESKLPSEAYAAAVEYGLPSLCSMPVLIQKAQTRISTEKVSFQWPIENFPSLPNNTVLHSPVFTVGFHPSCIWNLIFEMK</sequence>
<gene>
    <name evidence="2" type="ORF">X975_16910</name>
</gene>
<dbReference type="AlphaFoldDB" id="A0A087TSM7"/>
<organism evidence="2 3">
    <name type="scientific">Stegodyphus mimosarum</name>
    <name type="common">African social velvet spider</name>
    <dbReference type="NCBI Taxonomy" id="407821"/>
    <lineage>
        <taxon>Eukaryota</taxon>
        <taxon>Metazoa</taxon>
        <taxon>Ecdysozoa</taxon>
        <taxon>Arthropoda</taxon>
        <taxon>Chelicerata</taxon>
        <taxon>Arachnida</taxon>
        <taxon>Araneae</taxon>
        <taxon>Araneomorphae</taxon>
        <taxon>Entelegynae</taxon>
        <taxon>Eresoidea</taxon>
        <taxon>Eresidae</taxon>
        <taxon>Stegodyphus</taxon>
    </lineage>
</organism>
<evidence type="ECO:0000313" key="3">
    <source>
        <dbReference type="Proteomes" id="UP000054359"/>
    </source>
</evidence>
<name>A0A087TSM7_STEMI</name>
<protein>
    <recommendedName>
        <fullName evidence="1">MATH domain-containing protein</fullName>
    </recommendedName>
</protein>
<dbReference type="EMBL" id="KK116555">
    <property type="protein sequence ID" value="KFM68116.1"/>
    <property type="molecule type" value="Genomic_DNA"/>
</dbReference>
<evidence type="ECO:0000313" key="2">
    <source>
        <dbReference type="EMBL" id="KFM68116.1"/>
    </source>
</evidence>
<accession>A0A087TSM7</accession>
<reference evidence="2 3" key="1">
    <citation type="submission" date="2013-11" db="EMBL/GenBank/DDBJ databases">
        <title>Genome sequencing of Stegodyphus mimosarum.</title>
        <authorList>
            <person name="Bechsgaard J."/>
        </authorList>
    </citation>
    <scope>NUCLEOTIDE SEQUENCE [LARGE SCALE GENOMIC DNA]</scope>
</reference>
<keyword evidence="3" id="KW-1185">Reference proteome</keyword>
<evidence type="ECO:0000259" key="1">
    <source>
        <dbReference type="PROSITE" id="PS50144"/>
    </source>
</evidence>
<dbReference type="InterPro" id="IPR011333">
    <property type="entry name" value="SKP1/BTB/POZ_sf"/>
</dbReference>
<dbReference type="OrthoDB" id="2311693at2759"/>
<feature type="domain" description="MATH" evidence="1">
    <location>
        <begin position="83"/>
        <end position="124"/>
    </location>
</feature>
<dbReference type="PROSITE" id="PS50144">
    <property type="entry name" value="MATH"/>
    <property type="match status" value="1"/>
</dbReference>
<dbReference type="Gene3D" id="3.30.710.10">
    <property type="entry name" value="Potassium Channel Kv1.1, Chain A"/>
    <property type="match status" value="1"/>
</dbReference>
<feature type="non-terminal residue" evidence="2">
    <location>
        <position position="124"/>
    </location>
</feature>
<dbReference type="InterPro" id="IPR002083">
    <property type="entry name" value="MATH/TRAF_dom"/>
</dbReference>